<proteinExistence type="predicted"/>
<accession>A0A0K2UTE5</accession>
<name>A0A0K2UTE5_LEPSM</name>
<dbReference type="EMBL" id="HACA01023806">
    <property type="protein sequence ID" value="CDW41167.1"/>
    <property type="molecule type" value="Transcribed_RNA"/>
</dbReference>
<reference evidence="1" key="1">
    <citation type="submission" date="2014-05" db="EMBL/GenBank/DDBJ databases">
        <authorList>
            <person name="Chronopoulou M."/>
        </authorList>
    </citation>
    <scope>NUCLEOTIDE SEQUENCE</scope>
    <source>
        <tissue evidence="1">Whole organism</tissue>
    </source>
</reference>
<protein>
    <submittedName>
        <fullName evidence="1">Uncharacterized protein</fullName>
    </submittedName>
</protein>
<evidence type="ECO:0000313" key="1">
    <source>
        <dbReference type="EMBL" id="CDW41167.1"/>
    </source>
</evidence>
<dbReference type="AlphaFoldDB" id="A0A0K2UTE5"/>
<organism evidence="1">
    <name type="scientific">Lepeophtheirus salmonis</name>
    <name type="common">Salmon louse</name>
    <name type="synonym">Caligus salmonis</name>
    <dbReference type="NCBI Taxonomy" id="72036"/>
    <lineage>
        <taxon>Eukaryota</taxon>
        <taxon>Metazoa</taxon>
        <taxon>Ecdysozoa</taxon>
        <taxon>Arthropoda</taxon>
        <taxon>Crustacea</taxon>
        <taxon>Multicrustacea</taxon>
        <taxon>Hexanauplia</taxon>
        <taxon>Copepoda</taxon>
        <taxon>Siphonostomatoida</taxon>
        <taxon>Caligidae</taxon>
        <taxon>Lepeophtheirus</taxon>
    </lineage>
</organism>
<sequence>MNVTICLKTYISFSRCQPPPRVRSFNGLKILVQSREDVSLALDIGDEAQAFHQLQYELVVILFLSLPAFWTFW</sequence>